<keyword evidence="3" id="KW-0813">Transport</keyword>
<dbReference type="EMBL" id="BA000040">
    <property type="protein sequence ID" value="BAC46182.1"/>
    <property type="molecule type" value="Genomic_DNA"/>
</dbReference>
<dbReference type="eggNOG" id="COG0715">
    <property type="taxonomic scope" value="Bacteria"/>
</dbReference>
<dbReference type="Pfam" id="PF09084">
    <property type="entry name" value="NMT1"/>
    <property type="match status" value="1"/>
</dbReference>
<comment type="similarity">
    <text evidence="2">Belongs to the bacterial solute-binding protein SsuA/TauA family.</text>
</comment>
<dbReference type="PhylomeDB" id="Q89VX8"/>
<dbReference type="EnsemblBacteria" id="BAC46182">
    <property type="protein sequence ID" value="BAC46182"/>
    <property type="gene ID" value="BAC46182"/>
</dbReference>
<sequence length="374" mass="40496">MKFLRRAGMTKVTRRILLVGAMALAMTPAARAADPLKEIRIDWATYNPVSLVLKQKGLLEKEFAKDGITITWVQSAGSNKALEFLNAGSIDFGSTAGSAALVEKEFAKDGITITWVQSAGSNKALEFLNAGSIDFGSTAGSAALVAKINGNPIKSIYVYSRPEWTALVTGKESRIASVADLKGKRVAVTRGTDPHIFLVRALLGAGLTEKDITPVLLQHADGKTALIRGDVDAWAGLDPMMAQAEVEEGAKLFYRKADANTWGILNVREQFLKDYPDVARRVLATYEEARKYSLANYDELKKTFIAVTKLPEAVVDKQLKERTELTHSRIGSPQRESILAAGLALQQAGVVDAKVDVKATLDALIDDQIPLPTN</sequence>
<dbReference type="AlphaFoldDB" id="Q89VX8"/>
<gene>
    <name evidence="9" type="ordered locus">blr0917</name>
</gene>
<dbReference type="SUPFAM" id="SSF53850">
    <property type="entry name" value="Periplasmic binding protein-like II"/>
    <property type="match status" value="2"/>
</dbReference>
<dbReference type="PANTHER" id="PTHR30024:SF21">
    <property type="entry name" value="ABC TRANSPORTER SUBSTRATE-BINDING PROTEIN"/>
    <property type="match status" value="1"/>
</dbReference>
<dbReference type="GO" id="GO:0016020">
    <property type="term" value="C:membrane"/>
    <property type="evidence" value="ECO:0007669"/>
    <property type="project" value="InterPro"/>
</dbReference>
<dbReference type="OrthoDB" id="7374754at2"/>
<evidence type="ECO:0000256" key="4">
    <source>
        <dbReference type="ARBA" id="ARBA00022729"/>
    </source>
</evidence>
<evidence type="ECO:0000256" key="7">
    <source>
        <dbReference type="SAM" id="SignalP"/>
    </source>
</evidence>
<dbReference type="FunFam" id="3.40.190.10:FF:000050">
    <property type="entry name" value="Sulfonate ABC transporter substrate-binding protein"/>
    <property type="match status" value="1"/>
</dbReference>
<dbReference type="NCBIfam" id="TIGR01728">
    <property type="entry name" value="SsuA_fam"/>
    <property type="match status" value="1"/>
</dbReference>
<evidence type="ECO:0000256" key="5">
    <source>
        <dbReference type="ARBA" id="ARBA00055538"/>
    </source>
</evidence>
<name>Q89VX8_BRADU</name>
<dbReference type="GO" id="GO:0042626">
    <property type="term" value="F:ATPase-coupled transmembrane transporter activity"/>
    <property type="evidence" value="ECO:0007669"/>
    <property type="project" value="InterPro"/>
</dbReference>
<reference evidence="10" key="1">
    <citation type="journal article" date="2002" name="DNA Res.">
        <title>Complete genomic sequence of nitrogen-fixing symbiotic bacterium Bradyrhizobium japonicum USDA110.</title>
        <authorList>
            <person name="Kaneko T."/>
            <person name="Nakamura Y."/>
            <person name="Sato S."/>
            <person name="Minamisawa K."/>
            <person name="Uchiumi T."/>
            <person name="Sasamoto S."/>
            <person name="Watanabe A."/>
            <person name="Idesawa K."/>
            <person name="Iriguchi M."/>
            <person name="Kawashima K."/>
            <person name="Kohara M."/>
            <person name="Matsumoto M."/>
            <person name="Shimpo S."/>
            <person name="Tsuruoka H."/>
            <person name="Wada T."/>
            <person name="Yamada M."/>
            <person name="Tabata S."/>
        </authorList>
    </citation>
    <scope>NUCLEOTIDE SEQUENCE [LARGE SCALE GENOMIC DNA]</scope>
    <source>
        <strain evidence="10">JCM 10833 / BCRC 13528 / IAM 13628 / NBRC 14792 / USDA 110</strain>
    </source>
</reference>
<dbReference type="Proteomes" id="UP000002526">
    <property type="component" value="Chromosome"/>
</dbReference>
<feature type="domain" description="SsuA/THI5-like" evidence="8">
    <location>
        <begin position="106"/>
        <end position="298"/>
    </location>
</feature>
<evidence type="ECO:0000256" key="6">
    <source>
        <dbReference type="ARBA" id="ARBA00070228"/>
    </source>
</evidence>
<evidence type="ECO:0000256" key="2">
    <source>
        <dbReference type="ARBA" id="ARBA00010742"/>
    </source>
</evidence>
<feature type="chain" id="PRO_5004304866" description="Putative aliphatic sulfonates-binding protein" evidence="7">
    <location>
        <begin position="33"/>
        <end position="374"/>
    </location>
</feature>
<dbReference type="InterPro" id="IPR010067">
    <property type="entry name" value="ABC_SsuA_sub-bd"/>
</dbReference>
<organism evidence="9 10">
    <name type="scientific">Bradyrhizobium diazoefficiens (strain JCM 10833 / BCRC 13528 / IAM 13628 / NBRC 14792 / USDA 110)</name>
    <dbReference type="NCBI Taxonomy" id="224911"/>
    <lineage>
        <taxon>Bacteria</taxon>
        <taxon>Pseudomonadati</taxon>
        <taxon>Pseudomonadota</taxon>
        <taxon>Alphaproteobacteria</taxon>
        <taxon>Hyphomicrobiales</taxon>
        <taxon>Nitrobacteraceae</taxon>
        <taxon>Bradyrhizobium</taxon>
    </lineage>
</organism>
<dbReference type="STRING" id="224911.AAV28_01430"/>
<dbReference type="PATRIC" id="fig|224911.5.peg.937"/>
<evidence type="ECO:0000313" key="9">
    <source>
        <dbReference type="EMBL" id="BAC46182.1"/>
    </source>
</evidence>
<dbReference type="HOGENOM" id="CLU_028871_2_2_5"/>
<dbReference type="PANTHER" id="PTHR30024">
    <property type="entry name" value="ALIPHATIC SULFONATES-BINDING PROTEIN-RELATED"/>
    <property type="match status" value="1"/>
</dbReference>
<comment type="function">
    <text evidence="5">Part of a binding-protein-dependent transport system for aliphatic sulfonates. Putative binding protein.</text>
</comment>
<accession>Q89VX8</accession>
<evidence type="ECO:0000256" key="3">
    <source>
        <dbReference type="ARBA" id="ARBA00022448"/>
    </source>
</evidence>
<feature type="signal peptide" evidence="7">
    <location>
        <begin position="1"/>
        <end position="32"/>
    </location>
</feature>
<evidence type="ECO:0000313" key="10">
    <source>
        <dbReference type="Proteomes" id="UP000002526"/>
    </source>
</evidence>
<proteinExistence type="inferred from homology"/>
<keyword evidence="4 7" id="KW-0732">Signal</keyword>
<keyword evidence="10" id="KW-1185">Reference proteome</keyword>
<dbReference type="KEGG" id="bja:blr0917"/>
<dbReference type="InParanoid" id="Q89VX8"/>
<evidence type="ECO:0000256" key="1">
    <source>
        <dbReference type="ARBA" id="ARBA00004418"/>
    </source>
</evidence>
<dbReference type="GO" id="GO:0042597">
    <property type="term" value="C:periplasmic space"/>
    <property type="evidence" value="ECO:0007669"/>
    <property type="project" value="UniProtKB-SubCell"/>
</dbReference>
<comment type="subcellular location">
    <subcellularLocation>
        <location evidence="1">Periplasm</location>
    </subcellularLocation>
</comment>
<dbReference type="Gene3D" id="3.40.190.10">
    <property type="entry name" value="Periplasmic binding protein-like II"/>
    <property type="match status" value="3"/>
</dbReference>
<evidence type="ECO:0000259" key="8">
    <source>
        <dbReference type="Pfam" id="PF09084"/>
    </source>
</evidence>
<dbReference type="InterPro" id="IPR015168">
    <property type="entry name" value="SsuA/THI5"/>
</dbReference>
<protein>
    <recommendedName>
        <fullName evidence="6">Putative aliphatic sulfonates-binding protein</fullName>
    </recommendedName>
</protein>